<feature type="transmembrane region" description="Helical" evidence="1">
    <location>
        <begin position="7"/>
        <end position="26"/>
    </location>
</feature>
<keyword evidence="1" id="KW-0812">Transmembrane</keyword>
<dbReference type="EMBL" id="JACHGW010000006">
    <property type="protein sequence ID" value="MBB6053219.1"/>
    <property type="molecule type" value="Genomic_DNA"/>
</dbReference>
<feature type="transmembrane region" description="Helical" evidence="1">
    <location>
        <begin position="104"/>
        <end position="127"/>
    </location>
</feature>
<accession>A0A7W9SWI0</accession>
<dbReference type="PROSITE" id="PS51257">
    <property type="entry name" value="PROKAR_LIPOPROTEIN"/>
    <property type="match status" value="1"/>
</dbReference>
<keyword evidence="1" id="KW-1133">Transmembrane helix</keyword>
<name>A0A7W9SWI0_ARMRO</name>
<feature type="transmembrane region" description="Helical" evidence="1">
    <location>
        <begin position="68"/>
        <end position="88"/>
    </location>
</feature>
<keyword evidence="1" id="KW-0472">Membrane</keyword>
<gene>
    <name evidence="2" type="ORF">HNQ39_005053</name>
</gene>
<keyword evidence="3" id="KW-1185">Reference proteome</keyword>
<evidence type="ECO:0000313" key="2">
    <source>
        <dbReference type="EMBL" id="MBB6053219.1"/>
    </source>
</evidence>
<dbReference type="Proteomes" id="UP000520814">
    <property type="component" value="Unassembled WGS sequence"/>
</dbReference>
<organism evidence="2 3">
    <name type="scientific">Armatimonas rosea</name>
    <dbReference type="NCBI Taxonomy" id="685828"/>
    <lineage>
        <taxon>Bacteria</taxon>
        <taxon>Bacillati</taxon>
        <taxon>Armatimonadota</taxon>
        <taxon>Armatimonadia</taxon>
        <taxon>Armatimonadales</taxon>
        <taxon>Armatimonadaceae</taxon>
        <taxon>Armatimonas</taxon>
    </lineage>
</organism>
<comment type="caution">
    <text evidence="2">The sequence shown here is derived from an EMBL/GenBank/DDBJ whole genome shotgun (WGS) entry which is preliminary data.</text>
</comment>
<reference evidence="2 3" key="1">
    <citation type="submission" date="2020-08" db="EMBL/GenBank/DDBJ databases">
        <title>Genomic Encyclopedia of Type Strains, Phase IV (KMG-IV): sequencing the most valuable type-strain genomes for metagenomic binning, comparative biology and taxonomic classification.</title>
        <authorList>
            <person name="Goeker M."/>
        </authorList>
    </citation>
    <scope>NUCLEOTIDE SEQUENCE [LARGE SCALE GENOMIC DNA]</scope>
    <source>
        <strain evidence="2 3">DSM 23562</strain>
    </source>
</reference>
<dbReference type="AlphaFoldDB" id="A0A7W9SWI0"/>
<evidence type="ECO:0000313" key="3">
    <source>
        <dbReference type="Proteomes" id="UP000520814"/>
    </source>
</evidence>
<evidence type="ECO:0000256" key="1">
    <source>
        <dbReference type="SAM" id="Phobius"/>
    </source>
</evidence>
<proteinExistence type="predicted"/>
<protein>
    <submittedName>
        <fullName evidence="2">Uncharacterized protein</fullName>
    </submittedName>
</protein>
<dbReference type="RefSeq" id="WP_184203318.1">
    <property type="nucleotide sequence ID" value="NZ_JACHGW010000006.1"/>
</dbReference>
<feature type="transmembrane region" description="Helical" evidence="1">
    <location>
        <begin position="38"/>
        <end position="61"/>
    </location>
</feature>
<sequence>MKRSLILLGPELLWFLFFLLSCWLAARNTPPTPAGNTFLERTCIVGAIVAIALTFTVFLVPGVSRSWLLGRVIVAVVIGVNACLFKLIDGIDYGDSRNSGVMGLWIYGILAGGIAFIPGIIATLVLLSRHASPPG</sequence>